<gene>
    <name evidence="2" type="ORF">SAMN05216267_107912</name>
</gene>
<dbReference type="Proteomes" id="UP000181951">
    <property type="component" value="Unassembled WGS sequence"/>
</dbReference>
<dbReference type="SUPFAM" id="SSF53474">
    <property type="entry name" value="alpha/beta-Hydrolases"/>
    <property type="match status" value="1"/>
</dbReference>
<dbReference type="Gene3D" id="3.40.50.1820">
    <property type="entry name" value="alpha/beta hydrolase"/>
    <property type="match status" value="1"/>
</dbReference>
<protein>
    <submittedName>
        <fullName evidence="2">Pimeloyl-ACP methyl ester carboxylesterase</fullName>
    </submittedName>
</protein>
<proteinExistence type="predicted"/>
<dbReference type="GO" id="GO:0003824">
    <property type="term" value="F:catalytic activity"/>
    <property type="evidence" value="ECO:0007669"/>
    <property type="project" value="UniProtKB-ARBA"/>
</dbReference>
<feature type="non-terminal residue" evidence="2">
    <location>
        <position position="1"/>
    </location>
</feature>
<feature type="domain" description="AB hydrolase-1" evidence="1">
    <location>
        <begin position="2"/>
        <end position="222"/>
    </location>
</feature>
<evidence type="ECO:0000313" key="3">
    <source>
        <dbReference type="Proteomes" id="UP000181951"/>
    </source>
</evidence>
<dbReference type="STRING" id="310780.SAMN05216267_107912"/>
<dbReference type="PANTHER" id="PTHR37017:SF11">
    <property type="entry name" value="ESTERASE_LIPASE_THIOESTERASE DOMAIN-CONTAINING PROTEIN"/>
    <property type="match status" value="1"/>
</dbReference>
<dbReference type="Pfam" id="PF12697">
    <property type="entry name" value="Abhydrolase_6"/>
    <property type="match status" value="1"/>
</dbReference>
<dbReference type="AlphaFoldDB" id="A0A1H8UNE0"/>
<name>A0A1H8UNE0_9ACTN</name>
<organism evidence="2 3">
    <name type="scientific">Actinacidiphila rubida</name>
    <dbReference type="NCBI Taxonomy" id="310780"/>
    <lineage>
        <taxon>Bacteria</taxon>
        <taxon>Bacillati</taxon>
        <taxon>Actinomycetota</taxon>
        <taxon>Actinomycetes</taxon>
        <taxon>Kitasatosporales</taxon>
        <taxon>Streptomycetaceae</taxon>
        <taxon>Actinacidiphila</taxon>
    </lineage>
</organism>
<keyword evidence="3" id="KW-1185">Reference proteome</keyword>
<reference evidence="2 3" key="1">
    <citation type="submission" date="2016-10" db="EMBL/GenBank/DDBJ databases">
        <authorList>
            <person name="de Groot N.N."/>
        </authorList>
    </citation>
    <scope>NUCLEOTIDE SEQUENCE [LARGE SCALE GENOMIC DNA]</scope>
    <source>
        <strain evidence="2 3">CGMCC 4.2026</strain>
    </source>
</reference>
<dbReference type="RefSeq" id="WP_143080616.1">
    <property type="nucleotide sequence ID" value="NZ_FODD01000079.1"/>
</dbReference>
<dbReference type="InterPro" id="IPR029058">
    <property type="entry name" value="AB_hydrolase_fold"/>
</dbReference>
<sequence length="232" mass="23560">TVVLVHGAWADGSSWAGVTARLQDEGYTVDVVPDTLRGVATDSANLHAFLETITGPIVLVGHSYGGMVISNAAVGVTNVKSLVYVDAFIPDEGESAGQLSTGSALAVKDPSTVFNTVSIPNGGGNVDLYVKPDPFPKIFAAGVAPAKAAVLAAGQRPLAGSALSEPSGPVAWKTLPSWALIGTADKVIPPAEQQYMADRAGSHIVTVDAPHLSMVAKPGAVTDLITHAAGDS</sequence>
<dbReference type="OrthoDB" id="9814966at2"/>
<dbReference type="InterPro" id="IPR000073">
    <property type="entry name" value="AB_hydrolase_1"/>
</dbReference>
<dbReference type="EMBL" id="FODD01000079">
    <property type="protein sequence ID" value="SEP04730.1"/>
    <property type="molecule type" value="Genomic_DNA"/>
</dbReference>
<evidence type="ECO:0000259" key="1">
    <source>
        <dbReference type="Pfam" id="PF12697"/>
    </source>
</evidence>
<evidence type="ECO:0000313" key="2">
    <source>
        <dbReference type="EMBL" id="SEP04730.1"/>
    </source>
</evidence>
<dbReference type="PANTHER" id="PTHR37017">
    <property type="entry name" value="AB HYDROLASE-1 DOMAIN-CONTAINING PROTEIN-RELATED"/>
    <property type="match status" value="1"/>
</dbReference>
<dbReference type="InterPro" id="IPR052897">
    <property type="entry name" value="Sec-Metab_Biosynth_Hydrolase"/>
</dbReference>
<accession>A0A1H8UNE0</accession>